<dbReference type="GO" id="GO:0005524">
    <property type="term" value="F:ATP binding"/>
    <property type="evidence" value="ECO:0007669"/>
    <property type="project" value="UniProtKB-UniRule"/>
</dbReference>
<dbReference type="Gene3D" id="3.40.50.620">
    <property type="entry name" value="HUPs"/>
    <property type="match status" value="1"/>
</dbReference>
<dbReference type="InterPro" id="IPR015262">
    <property type="entry name" value="tRNA_Ile_lys_synt_subst-bd"/>
</dbReference>
<dbReference type="InterPro" id="IPR012795">
    <property type="entry name" value="tRNA_Ile_lys_synt_N"/>
</dbReference>
<reference evidence="10 11" key="1">
    <citation type="submission" date="2020-08" db="EMBL/GenBank/DDBJ databases">
        <title>Genomic Encyclopedia of Type Strains, Phase IV (KMG-IV): sequencing the most valuable type-strain genomes for metagenomic binning, comparative biology and taxonomic classification.</title>
        <authorList>
            <person name="Goeker M."/>
        </authorList>
    </citation>
    <scope>NUCLEOTIDE SEQUENCE [LARGE SCALE GENOMIC DNA]</scope>
    <source>
        <strain evidence="10 11">DSM 22975</strain>
    </source>
</reference>
<keyword evidence="11" id="KW-1185">Reference proteome</keyword>
<dbReference type="Pfam" id="PF11734">
    <property type="entry name" value="TilS_C"/>
    <property type="match status" value="1"/>
</dbReference>
<dbReference type="Proteomes" id="UP000585721">
    <property type="component" value="Unassembled WGS sequence"/>
</dbReference>
<dbReference type="EMBL" id="JACHGR010000001">
    <property type="protein sequence ID" value="MBB6054143.1"/>
    <property type="molecule type" value="Genomic_DNA"/>
</dbReference>
<dbReference type="SUPFAM" id="SSF56037">
    <property type="entry name" value="PheT/TilS domain"/>
    <property type="match status" value="1"/>
</dbReference>
<feature type="domain" description="Lysidine-tRNA(Ile) synthetase C-terminal" evidence="9">
    <location>
        <begin position="369"/>
        <end position="443"/>
    </location>
</feature>
<comment type="catalytic activity">
    <reaction evidence="7 8">
        <text>cytidine(34) in tRNA(Ile2) + L-lysine + ATP = lysidine(34) in tRNA(Ile2) + AMP + diphosphate + H(+)</text>
        <dbReference type="Rhea" id="RHEA:43744"/>
        <dbReference type="Rhea" id="RHEA-COMP:10625"/>
        <dbReference type="Rhea" id="RHEA-COMP:10670"/>
        <dbReference type="ChEBI" id="CHEBI:15378"/>
        <dbReference type="ChEBI" id="CHEBI:30616"/>
        <dbReference type="ChEBI" id="CHEBI:32551"/>
        <dbReference type="ChEBI" id="CHEBI:33019"/>
        <dbReference type="ChEBI" id="CHEBI:82748"/>
        <dbReference type="ChEBI" id="CHEBI:83665"/>
        <dbReference type="ChEBI" id="CHEBI:456215"/>
        <dbReference type="EC" id="6.3.4.19"/>
    </reaction>
</comment>
<dbReference type="SUPFAM" id="SSF82829">
    <property type="entry name" value="MesJ substrate recognition domain-like"/>
    <property type="match status" value="1"/>
</dbReference>
<comment type="function">
    <text evidence="8">Ligates lysine onto the cytidine present at position 34 of the AUA codon-specific tRNA(Ile) that contains the anticodon CAU, in an ATP-dependent manner. Cytidine is converted to lysidine, thus changing the amino acid specificity of the tRNA from methionine to isoleucine.</text>
</comment>
<comment type="similarity">
    <text evidence="8">Belongs to the tRNA(Ile)-lysidine synthase family.</text>
</comment>
<keyword evidence="4 8" id="KW-0819">tRNA processing</keyword>
<evidence type="ECO:0000256" key="6">
    <source>
        <dbReference type="ARBA" id="ARBA00022840"/>
    </source>
</evidence>
<feature type="binding site" evidence="8">
    <location>
        <begin position="28"/>
        <end position="33"/>
    </location>
    <ligand>
        <name>ATP</name>
        <dbReference type="ChEBI" id="CHEBI:30616"/>
    </ligand>
</feature>
<dbReference type="EC" id="6.3.4.19" evidence="8"/>
<name>A0A841GKW9_9GAMM</name>
<dbReference type="HAMAP" id="MF_01161">
    <property type="entry name" value="tRNA_Ile_lys_synt"/>
    <property type="match status" value="1"/>
</dbReference>
<dbReference type="PANTHER" id="PTHR43033">
    <property type="entry name" value="TRNA(ILE)-LYSIDINE SYNTHASE-RELATED"/>
    <property type="match status" value="1"/>
</dbReference>
<comment type="domain">
    <text evidence="8">The N-terminal region contains the highly conserved SGGXDS motif, predicted to be a P-loop motif involved in ATP binding.</text>
</comment>
<evidence type="ECO:0000256" key="8">
    <source>
        <dbReference type="HAMAP-Rule" id="MF_01161"/>
    </source>
</evidence>
<dbReference type="Pfam" id="PF01171">
    <property type="entry name" value="ATP_bind_3"/>
    <property type="match status" value="1"/>
</dbReference>
<organism evidence="10 11">
    <name type="scientific">Tolumonas osonensis</name>
    <dbReference type="NCBI Taxonomy" id="675874"/>
    <lineage>
        <taxon>Bacteria</taxon>
        <taxon>Pseudomonadati</taxon>
        <taxon>Pseudomonadota</taxon>
        <taxon>Gammaproteobacteria</taxon>
        <taxon>Aeromonadales</taxon>
        <taxon>Aeromonadaceae</taxon>
        <taxon>Tolumonas</taxon>
    </lineage>
</organism>
<dbReference type="GO" id="GO:0006400">
    <property type="term" value="P:tRNA modification"/>
    <property type="evidence" value="ECO:0007669"/>
    <property type="project" value="UniProtKB-UniRule"/>
</dbReference>
<dbReference type="SMART" id="SM00977">
    <property type="entry name" value="TilS_C"/>
    <property type="match status" value="1"/>
</dbReference>
<accession>A0A841GKW9</accession>
<evidence type="ECO:0000256" key="2">
    <source>
        <dbReference type="ARBA" id="ARBA00022490"/>
    </source>
</evidence>
<dbReference type="CDD" id="cd01992">
    <property type="entry name" value="TilS_N"/>
    <property type="match status" value="1"/>
</dbReference>
<dbReference type="NCBIfam" id="TIGR02432">
    <property type="entry name" value="lysidine_TilS_N"/>
    <property type="match status" value="1"/>
</dbReference>
<comment type="subcellular location">
    <subcellularLocation>
        <location evidence="1 8">Cytoplasm</location>
    </subcellularLocation>
</comment>
<dbReference type="NCBIfam" id="TIGR02433">
    <property type="entry name" value="lysidine_TilS_C"/>
    <property type="match status" value="1"/>
</dbReference>
<evidence type="ECO:0000313" key="10">
    <source>
        <dbReference type="EMBL" id="MBB6054143.1"/>
    </source>
</evidence>
<keyword evidence="3 8" id="KW-0436">Ligase</keyword>
<dbReference type="GO" id="GO:0005737">
    <property type="term" value="C:cytoplasm"/>
    <property type="evidence" value="ECO:0007669"/>
    <property type="project" value="UniProtKB-SubCell"/>
</dbReference>
<dbReference type="InterPro" id="IPR012094">
    <property type="entry name" value="tRNA_Ile_lys_synt"/>
</dbReference>
<keyword evidence="5 8" id="KW-0547">Nucleotide-binding</keyword>
<dbReference type="AlphaFoldDB" id="A0A841GKW9"/>
<dbReference type="Pfam" id="PF09179">
    <property type="entry name" value="TilS"/>
    <property type="match status" value="1"/>
</dbReference>
<dbReference type="Gene3D" id="1.20.59.20">
    <property type="match status" value="1"/>
</dbReference>
<keyword evidence="6 8" id="KW-0067">ATP-binding</keyword>
<evidence type="ECO:0000256" key="4">
    <source>
        <dbReference type="ARBA" id="ARBA00022694"/>
    </source>
</evidence>
<dbReference type="GO" id="GO:0032267">
    <property type="term" value="F:tRNA(Ile)-lysidine synthase activity"/>
    <property type="evidence" value="ECO:0007669"/>
    <property type="project" value="UniProtKB-EC"/>
</dbReference>
<dbReference type="InterPro" id="IPR012796">
    <property type="entry name" value="Lysidine-tRNA-synth_C"/>
</dbReference>
<protein>
    <recommendedName>
        <fullName evidence="8">tRNA(Ile)-lysidine synthase</fullName>
        <ecNumber evidence="8">6.3.4.19</ecNumber>
    </recommendedName>
    <alternativeName>
        <fullName evidence="8">tRNA(Ile)-2-lysyl-cytidine synthase</fullName>
    </alternativeName>
    <alternativeName>
        <fullName evidence="8">tRNA(Ile)-lysidine synthetase</fullName>
    </alternativeName>
</protein>
<evidence type="ECO:0000313" key="11">
    <source>
        <dbReference type="Proteomes" id="UP000585721"/>
    </source>
</evidence>
<evidence type="ECO:0000256" key="5">
    <source>
        <dbReference type="ARBA" id="ARBA00022741"/>
    </source>
</evidence>
<dbReference type="PANTHER" id="PTHR43033:SF1">
    <property type="entry name" value="TRNA(ILE)-LYSIDINE SYNTHASE-RELATED"/>
    <property type="match status" value="1"/>
</dbReference>
<sequence>MSHHDLDQKVFSILDQLIHPGPLLVGFSGGLDSRVLLELLARYIRWRDGFSLQAVHVHHGLNPRADQWLTHCAQVCDSLAVPFMAERVEIEKKPRQSLEDLARQARYDVFRRALPKDGILLTAHHQDDQLETLLLALKRGSGPRGLSAMPEKITFSAGHLMRPLLSFNRQQLSDWAISQQLSWIEDDSNQDERFDRNFLRQKVIPLLRQRWPEITATASRTAGLCAEQETLLDEIAQQDLMASRHPDGSLRINLLEGLSSPRRHQLLRFWLRQQTGTVPSQIQLQKIWPEVALAREDAAPELVWQKGIVRRYQHRLYQVNTAIRQSQITPSVYPLLLDTPLVLPDGILTLRSDHSAGAQLRMPAEGEQISVAFNLPGSLKAHPAGRQHSRELKKLWQEYGVAPWLRSTVPVICYQDKVAAAVGVFICQEYCCPEDRSGLRIDWQPNS</sequence>
<dbReference type="InterPro" id="IPR014729">
    <property type="entry name" value="Rossmann-like_a/b/a_fold"/>
</dbReference>
<gene>
    <name evidence="8" type="primary">tilS</name>
    <name evidence="10" type="ORF">HNR75_000008</name>
</gene>
<evidence type="ECO:0000256" key="1">
    <source>
        <dbReference type="ARBA" id="ARBA00004496"/>
    </source>
</evidence>
<dbReference type="RefSeq" id="WP_188024973.1">
    <property type="nucleotide sequence ID" value="NZ_JACHGR010000001.1"/>
</dbReference>
<keyword evidence="2 8" id="KW-0963">Cytoplasm</keyword>
<evidence type="ECO:0000259" key="9">
    <source>
        <dbReference type="SMART" id="SM00977"/>
    </source>
</evidence>
<proteinExistence type="inferred from homology"/>
<dbReference type="InterPro" id="IPR011063">
    <property type="entry name" value="TilS/TtcA_N"/>
</dbReference>
<evidence type="ECO:0000256" key="3">
    <source>
        <dbReference type="ARBA" id="ARBA00022598"/>
    </source>
</evidence>
<comment type="caution">
    <text evidence="10">The sequence shown here is derived from an EMBL/GenBank/DDBJ whole genome shotgun (WGS) entry which is preliminary data.</text>
</comment>
<dbReference type="SUPFAM" id="SSF52402">
    <property type="entry name" value="Adenine nucleotide alpha hydrolases-like"/>
    <property type="match status" value="1"/>
</dbReference>
<evidence type="ECO:0000256" key="7">
    <source>
        <dbReference type="ARBA" id="ARBA00048539"/>
    </source>
</evidence>